<dbReference type="PRINTS" id="PR00722">
    <property type="entry name" value="CHYMOTRYPSIN"/>
</dbReference>
<evidence type="ECO:0000256" key="2">
    <source>
        <dbReference type="ARBA" id="ARBA00022670"/>
    </source>
</evidence>
<dbReference type="PROSITE" id="PS00134">
    <property type="entry name" value="TRYPSIN_HIS"/>
    <property type="match status" value="1"/>
</dbReference>
<keyword evidence="6 10" id="KW-0720">Serine protease</keyword>
<evidence type="ECO:0000256" key="8">
    <source>
        <dbReference type="ARBA" id="ARBA00024195"/>
    </source>
</evidence>
<dbReference type="EMBL" id="OU892281">
    <property type="protein sequence ID" value="CAG9769234.1"/>
    <property type="molecule type" value="Genomic_DNA"/>
</dbReference>
<dbReference type="InterPro" id="IPR022700">
    <property type="entry name" value="CLIP"/>
</dbReference>
<dbReference type="SUPFAM" id="SSF50494">
    <property type="entry name" value="Trypsin-like serine proteases"/>
    <property type="match status" value="1"/>
</dbReference>
<keyword evidence="4 10" id="KW-0378">Hydrolase</keyword>
<feature type="domain" description="Peptidase S1" evidence="11">
    <location>
        <begin position="236"/>
        <end position="496"/>
    </location>
</feature>
<dbReference type="EC" id="3.4.21.-" evidence="10"/>
<feature type="domain" description="Clip" evidence="12">
    <location>
        <begin position="123"/>
        <end position="179"/>
    </location>
</feature>
<dbReference type="InterPro" id="IPR001254">
    <property type="entry name" value="Trypsin_dom"/>
</dbReference>
<comment type="similarity">
    <text evidence="8 10">Belongs to the peptidase S1 family. CLIP subfamily.</text>
</comment>
<dbReference type="InterPro" id="IPR051487">
    <property type="entry name" value="Ser/Thr_Proteases_Immune/Dev"/>
</dbReference>
<dbReference type="Pfam" id="PF12032">
    <property type="entry name" value="CLIP"/>
    <property type="match status" value="2"/>
</dbReference>
<comment type="domain">
    <text evidence="10">The clip domain consists of 35-55 residues which are 'knitted' together usually by 3 conserved disulfide bonds forming a clip-like compact structure.</text>
</comment>
<dbReference type="FunFam" id="2.40.10.10:FF:000120">
    <property type="entry name" value="Putative serine protease"/>
    <property type="match status" value="1"/>
</dbReference>
<evidence type="ECO:0000256" key="1">
    <source>
        <dbReference type="ARBA" id="ARBA00022659"/>
    </source>
</evidence>
<dbReference type="SMART" id="SM00020">
    <property type="entry name" value="Tryp_SPc"/>
    <property type="match status" value="1"/>
</dbReference>
<keyword evidence="1" id="KW-0768">Sushi</keyword>
<evidence type="ECO:0000256" key="6">
    <source>
        <dbReference type="ARBA" id="ARBA00022825"/>
    </source>
</evidence>
<accession>A0A9N9MRR0</accession>
<dbReference type="GO" id="GO:0005576">
    <property type="term" value="C:extracellular region"/>
    <property type="evidence" value="ECO:0007669"/>
    <property type="project" value="UniProtKB-SubCell"/>
</dbReference>
<evidence type="ECO:0000313" key="13">
    <source>
        <dbReference type="EMBL" id="CAG9769234.1"/>
    </source>
</evidence>
<evidence type="ECO:0000259" key="11">
    <source>
        <dbReference type="SMART" id="SM00020"/>
    </source>
</evidence>
<keyword evidence="5" id="KW-0353">Hemolymph clotting</keyword>
<protein>
    <recommendedName>
        <fullName evidence="10">CLIP domain-containing serine protease</fullName>
        <ecNumber evidence="10">3.4.21.-</ecNumber>
    </recommendedName>
</protein>
<keyword evidence="7" id="KW-1015">Disulfide bond</keyword>
<dbReference type="Pfam" id="PF00089">
    <property type="entry name" value="Trypsin"/>
    <property type="match status" value="1"/>
</dbReference>
<evidence type="ECO:0000256" key="9">
    <source>
        <dbReference type="ARBA" id="ARBA00052079"/>
    </source>
</evidence>
<dbReference type="InterPro" id="IPR043504">
    <property type="entry name" value="Peptidase_S1_PA_chymotrypsin"/>
</dbReference>
<proteinExistence type="inferred from homology"/>
<dbReference type="OrthoDB" id="8114044at2759"/>
<dbReference type="SMART" id="SM00680">
    <property type="entry name" value="CLIP"/>
    <property type="match status" value="2"/>
</dbReference>
<feature type="chain" id="PRO_5040546754" description="CLIP domain-containing serine protease" evidence="10">
    <location>
        <begin position="20"/>
        <end position="502"/>
    </location>
</feature>
<dbReference type="Gene3D" id="3.30.1640.30">
    <property type="match status" value="2"/>
</dbReference>
<feature type="domain" description="Clip" evidence="12">
    <location>
        <begin position="25"/>
        <end position="79"/>
    </location>
</feature>
<keyword evidence="10" id="KW-0964">Secreted</keyword>
<keyword evidence="14" id="KW-1185">Reference proteome</keyword>
<dbReference type="GO" id="GO:0004252">
    <property type="term" value="F:serine-type endopeptidase activity"/>
    <property type="evidence" value="ECO:0007669"/>
    <property type="project" value="UniProtKB-UniRule"/>
</dbReference>
<dbReference type="InterPro" id="IPR018114">
    <property type="entry name" value="TRYPSIN_HIS"/>
</dbReference>
<keyword evidence="3 10" id="KW-0732">Signal</keyword>
<dbReference type="InterPro" id="IPR009003">
    <property type="entry name" value="Peptidase_S1_PA"/>
</dbReference>
<dbReference type="Proteomes" id="UP001152799">
    <property type="component" value="Chromosome 5"/>
</dbReference>
<comment type="subcellular location">
    <subcellularLocation>
        <location evidence="10">Secreted</location>
    </subcellularLocation>
</comment>
<evidence type="ECO:0000313" key="14">
    <source>
        <dbReference type="Proteomes" id="UP001152799"/>
    </source>
</evidence>
<keyword evidence="2 10" id="KW-0645">Protease</keyword>
<reference evidence="13" key="1">
    <citation type="submission" date="2022-01" db="EMBL/GenBank/DDBJ databases">
        <authorList>
            <person name="King R."/>
        </authorList>
    </citation>
    <scope>NUCLEOTIDE SEQUENCE</scope>
</reference>
<evidence type="ECO:0000256" key="10">
    <source>
        <dbReference type="RuleBase" id="RU366078"/>
    </source>
</evidence>
<dbReference type="Gene3D" id="2.40.10.10">
    <property type="entry name" value="Trypsin-like serine proteases"/>
    <property type="match status" value="2"/>
</dbReference>
<gene>
    <name evidence="13" type="ORF">CEUTPL_LOCUS9747</name>
</gene>
<dbReference type="AlphaFoldDB" id="A0A9N9MRR0"/>
<organism evidence="13 14">
    <name type="scientific">Ceutorhynchus assimilis</name>
    <name type="common">cabbage seed weevil</name>
    <dbReference type="NCBI Taxonomy" id="467358"/>
    <lineage>
        <taxon>Eukaryota</taxon>
        <taxon>Metazoa</taxon>
        <taxon>Ecdysozoa</taxon>
        <taxon>Arthropoda</taxon>
        <taxon>Hexapoda</taxon>
        <taxon>Insecta</taxon>
        <taxon>Pterygota</taxon>
        <taxon>Neoptera</taxon>
        <taxon>Endopterygota</taxon>
        <taxon>Coleoptera</taxon>
        <taxon>Polyphaga</taxon>
        <taxon>Cucujiformia</taxon>
        <taxon>Curculionidae</taxon>
        <taxon>Ceutorhynchinae</taxon>
        <taxon>Ceutorhynchus</taxon>
    </lineage>
</organism>
<evidence type="ECO:0000256" key="4">
    <source>
        <dbReference type="ARBA" id="ARBA00022801"/>
    </source>
</evidence>
<dbReference type="InterPro" id="IPR001314">
    <property type="entry name" value="Peptidase_S1A"/>
</dbReference>
<dbReference type="InterPro" id="IPR038565">
    <property type="entry name" value="CLIP_sf"/>
</dbReference>
<dbReference type="CDD" id="cd00190">
    <property type="entry name" value="Tryp_SPc"/>
    <property type="match status" value="1"/>
</dbReference>
<evidence type="ECO:0000256" key="7">
    <source>
        <dbReference type="ARBA" id="ARBA00023157"/>
    </source>
</evidence>
<sequence length="502" mass="56630">MWWLLVVIFFFIDNNDSLAIQERPCLTPNQTKGYCVLSQNCPHIEQKLQIGAVTPPDKQFITLSICGYDANKKILFCCDINEVKIPEAERSAPAPNVKKNVVQTETKNTEKPLLKDLSQPQYCQTPNGERAHCVSIYNCPIFLNRILNMNVSSLNENEIRFLKESKCGDKDNNYIVCCGNDLTFKSSEVQENFVYNELIPKSECGLEAPLYEEEPMPASIQSRNGPINLNFTLPNRIFGGEEAALGEFPWLALLAYEDVGKKRRTFRCGGSLISSKYVITAAHCIFGRQAEIIVSIRLGEQDFKRQGKNCITTNKGQTCMDAPVDVEIDSLHPHPEYRKEVKEKYNDVGLIRLRNNVPFTKYIRPICLPNIIEYPTPGHRLVISGWGLKNFDEQTSIKQKVEVPVVSTSQCSIMFEKSRDLNKLGNGQFCAGGEAGKDACVGDSGAPLMRRSTKNLYVIDSNPRWFLEGLVSFGRGCGVKDQYGVYTKVLKYIPWIHRTIVL</sequence>
<comment type="catalytic activity">
    <reaction evidence="9">
        <text>Selective cleavage of 103-Arg-|-Ser-104 and 124-Ile-|-Ile-125 bonds in Limulus clotting factor B to form activated factor B. Cleavage of -Pro-Arg-|-Xaa- bonds in synthetic substrates.</text>
        <dbReference type="EC" id="3.4.21.84"/>
    </reaction>
</comment>
<dbReference type="GO" id="GO:0006508">
    <property type="term" value="P:proteolysis"/>
    <property type="evidence" value="ECO:0007669"/>
    <property type="project" value="UniProtKB-KW"/>
</dbReference>
<feature type="signal peptide" evidence="10">
    <location>
        <begin position="1"/>
        <end position="19"/>
    </location>
</feature>
<evidence type="ECO:0000259" key="12">
    <source>
        <dbReference type="SMART" id="SM00680"/>
    </source>
</evidence>
<evidence type="ECO:0000256" key="5">
    <source>
        <dbReference type="ARBA" id="ARBA00022820"/>
    </source>
</evidence>
<evidence type="ECO:0000256" key="3">
    <source>
        <dbReference type="ARBA" id="ARBA00022729"/>
    </source>
</evidence>
<dbReference type="GO" id="GO:0042381">
    <property type="term" value="P:hemolymph coagulation"/>
    <property type="evidence" value="ECO:0007669"/>
    <property type="project" value="UniProtKB-KW"/>
</dbReference>
<name>A0A9N9MRR0_9CUCU</name>
<dbReference type="PANTHER" id="PTHR24256">
    <property type="entry name" value="TRYPTASE-RELATED"/>
    <property type="match status" value="1"/>
</dbReference>